<evidence type="ECO:0000313" key="2">
    <source>
        <dbReference type="EMBL" id="KGE87536.1"/>
    </source>
</evidence>
<dbReference type="SUPFAM" id="SSF158446">
    <property type="entry name" value="IVS-encoded protein-like"/>
    <property type="match status" value="1"/>
</dbReference>
<gene>
    <name evidence="2" type="ORF">IX84_15125</name>
</gene>
<protein>
    <recommendedName>
        <fullName evidence="1">bAvd-like domain-containing protein</fullName>
    </recommendedName>
</protein>
<organism evidence="2 3">
    <name type="scientific">Phaeodactylibacter xiamenensis</name>
    <dbReference type="NCBI Taxonomy" id="1524460"/>
    <lineage>
        <taxon>Bacteria</taxon>
        <taxon>Pseudomonadati</taxon>
        <taxon>Bacteroidota</taxon>
        <taxon>Saprospiria</taxon>
        <taxon>Saprospirales</taxon>
        <taxon>Haliscomenobacteraceae</taxon>
        <taxon>Phaeodactylibacter</taxon>
    </lineage>
</organism>
<dbReference type="AlphaFoldDB" id="A0A098S648"/>
<feature type="domain" description="bAvd-like" evidence="1">
    <location>
        <begin position="5"/>
        <end position="110"/>
    </location>
</feature>
<name>A0A098S648_9BACT</name>
<keyword evidence="3" id="KW-1185">Reference proteome</keyword>
<dbReference type="RefSeq" id="WP_044222074.1">
    <property type="nucleotide sequence ID" value="NZ_JBKAGJ010000034.1"/>
</dbReference>
<dbReference type="STRING" id="1524460.IX84_15125"/>
<evidence type="ECO:0000313" key="3">
    <source>
        <dbReference type="Proteomes" id="UP000029736"/>
    </source>
</evidence>
<dbReference type="Gene3D" id="1.20.1440.60">
    <property type="entry name" value="23S rRNA-intervening sequence"/>
    <property type="match status" value="1"/>
</dbReference>
<dbReference type="NCBIfam" id="NF033474">
    <property type="entry name" value="DivGenRetAVD"/>
    <property type="match status" value="1"/>
</dbReference>
<proteinExistence type="predicted"/>
<accession>A0A098S648</accession>
<dbReference type="InterPro" id="IPR036583">
    <property type="entry name" value="23S_rRNA_IVS_sf"/>
</dbReference>
<comment type="caution">
    <text evidence="2">The sequence shown here is derived from an EMBL/GenBank/DDBJ whole genome shotgun (WGS) entry which is preliminary data.</text>
</comment>
<dbReference type="Pfam" id="PF22296">
    <property type="entry name" value="bAvd"/>
    <property type="match status" value="1"/>
</dbReference>
<dbReference type="InterPro" id="IPR055360">
    <property type="entry name" value="bAvd"/>
</dbReference>
<evidence type="ECO:0000259" key="1">
    <source>
        <dbReference type="Pfam" id="PF22296"/>
    </source>
</evidence>
<sequence length="113" mass="13320">MKKDIITQKVYELLKFAIPTLNKFPRNQKFTLGDRIQSQLSDLLELYIEAYYSKVPQKRLLLAKANVSLEILRHYFRLCYELGLYHSGKYEAFATRLNEIGRMTGGWLKSLEK</sequence>
<dbReference type="CDD" id="cd16376">
    <property type="entry name" value="Avd_like"/>
    <property type="match status" value="1"/>
</dbReference>
<dbReference type="OrthoDB" id="9814817at2"/>
<dbReference type="EMBL" id="JPOS01000035">
    <property type="protein sequence ID" value="KGE87536.1"/>
    <property type="molecule type" value="Genomic_DNA"/>
</dbReference>
<reference evidence="2 3" key="1">
    <citation type="journal article" date="2014" name="Int. J. Syst. Evol. Microbiol.">
        <title>Phaeodactylibacter xiamenensis gen. nov., sp. nov., a member of the family Saprospiraceae isolated from the marine alga Phaeodactylum tricornutum.</title>
        <authorList>
            <person name="Chen Z.Jr."/>
            <person name="Lei X."/>
            <person name="Lai Q."/>
            <person name="Li Y."/>
            <person name="Zhang B."/>
            <person name="Zhang J."/>
            <person name="Zhang H."/>
            <person name="Yang L."/>
            <person name="Zheng W."/>
            <person name="Tian Y."/>
            <person name="Yu Z."/>
            <person name="Xu H.Jr."/>
            <person name="Zheng T."/>
        </authorList>
    </citation>
    <scope>NUCLEOTIDE SEQUENCE [LARGE SCALE GENOMIC DNA]</scope>
    <source>
        <strain evidence="2 3">KD52</strain>
    </source>
</reference>
<dbReference type="Proteomes" id="UP000029736">
    <property type="component" value="Unassembled WGS sequence"/>
</dbReference>